<dbReference type="GO" id="GO:0022857">
    <property type="term" value="F:transmembrane transporter activity"/>
    <property type="evidence" value="ECO:0007669"/>
    <property type="project" value="InterPro"/>
</dbReference>
<proteinExistence type="inferred from homology"/>
<name>A0AAV2WNF7_MYCNE</name>
<evidence type="ECO:0000256" key="8">
    <source>
        <dbReference type="SAM" id="MobiDB-lite"/>
    </source>
</evidence>
<evidence type="ECO:0000256" key="3">
    <source>
        <dbReference type="ARBA" id="ARBA00022448"/>
    </source>
</evidence>
<evidence type="ECO:0000256" key="1">
    <source>
        <dbReference type="ARBA" id="ARBA00004651"/>
    </source>
</evidence>
<keyword evidence="6 9" id="KW-1133">Transmembrane helix</keyword>
<organism evidence="10 11">
    <name type="scientific">Mycolicibacterium neoaurum</name>
    <name type="common">Mycobacterium neoaurum</name>
    <dbReference type="NCBI Taxonomy" id="1795"/>
    <lineage>
        <taxon>Bacteria</taxon>
        <taxon>Bacillati</taxon>
        <taxon>Actinomycetota</taxon>
        <taxon>Actinomycetes</taxon>
        <taxon>Mycobacteriales</taxon>
        <taxon>Mycobacteriaceae</taxon>
        <taxon>Mycolicibacterium</taxon>
    </lineage>
</organism>
<gene>
    <name evidence="10" type="ORF">BN1047_03298</name>
</gene>
<feature type="transmembrane region" description="Helical" evidence="9">
    <location>
        <begin position="150"/>
        <end position="169"/>
    </location>
</feature>
<comment type="similarity">
    <text evidence="2">Belongs to the binding-protein-dependent transport system permease family. FecCD subfamily.</text>
</comment>
<reference evidence="10" key="1">
    <citation type="submission" date="2014-05" db="EMBL/GenBank/DDBJ databases">
        <authorList>
            <person name="Urmite Genomes"/>
        </authorList>
    </citation>
    <scope>NUCLEOTIDE SEQUENCE</scope>
    <source>
        <strain evidence="10">DSM 44074</strain>
    </source>
</reference>
<dbReference type="EMBL" id="LK021339">
    <property type="protein sequence ID" value="CDQ45403.1"/>
    <property type="molecule type" value="Genomic_DNA"/>
</dbReference>
<evidence type="ECO:0000256" key="7">
    <source>
        <dbReference type="ARBA" id="ARBA00023136"/>
    </source>
</evidence>
<feature type="transmembrane region" description="Helical" evidence="9">
    <location>
        <begin position="94"/>
        <end position="111"/>
    </location>
</feature>
<keyword evidence="5 9" id="KW-0812">Transmembrane</keyword>
<feature type="transmembrane region" description="Helical" evidence="9">
    <location>
        <begin position="181"/>
        <end position="202"/>
    </location>
</feature>
<dbReference type="GO" id="GO:0033214">
    <property type="term" value="P:siderophore-iron import into cell"/>
    <property type="evidence" value="ECO:0007669"/>
    <property type="project" value="TreeGrafter"/>
</dbReference>
<keyword evidence="7 9" id="KW-0472">Membrane</keyword>
<protein>
    <submittedName>
        <fullName evidence="10">Ferric enterobactin transporter permease FepD</fullName>
    </submittedName>
</protein>
<sequence>MNSTTRWMTGHDGLPMSAEAVQSPPAVTRESRATGTRTRLAWLAVFCLVLLLACIASAAVGTRDIPISTVMRALFDYQGSDNEVVVRASRIPRTVLGLVVGVAIGVGGAMIQAVTRNPLADPVVLGITPGAMFSVALAVGVFGLRSIHQYLWFALIGSAVAMAMVYAIGRSGRWGATPIRLTLSGIAIGAVFTAFTLALTLLNPSAFDQMRAWDAGSIAGRGWDVTVAVLPFVLVGLAITASVARGLDAIALGDDMARALGTQLARTRTLGLIAITLLCGAAAAAAGPIVFVGLMIPHIARWLVGANQRWILLISAIAAPALVLSADVLGRIALRPAELPVGIVSAFLGAPALIWLVRRKTAIQP</sequence>
<dbReference type="InterPro" id="IPR037294">
    <property type="entry name" value="ABC_BtuC-like"/>
</dbReference>
<evidence type="ECO:0000313" key="10">
    <source>
        <dbReference type="EMBL" id="CDQ45403.1"/>
    </source>
</evidence>
<reference evidence="10" key="2">
    <citation type="submission" date="2015-09" db="EMBL/GenBank/DDBJ databases">
        <title>Draft genome sequence of Mycobacterium neoaurum DSM 44074.</title>
        <authorList>
            <person name="Croce O."/>
            <person name="Robert C."/>
            <person name="Raoult D."/>
            <person name="Drancourt M."/>
        </authorList>
    </citation>
    <scope>NUCLEOTIDE SEQUENCE</scope>
    <source>
        <strain evidence="10">DSM 44074</strain>
    </source>
</reference>
<dbReference type="Pfam" id="PF01032">
    <property type="entry name" value="FecCD"/>
    <property type="match status" value="1"/>
</dbReference>
<evidence type="ECO:0000256" key="4">
    <source>
        <dbReference type="ARBA" id="ARBA00022475"/>
    </source>
</evidence>
<dbReference type="PANTHER" id="PTHR30472:SF1">
    <property type="entry name" value="FE(3+) DICITRATE TRANSPORT SYSTEM PERMEASE PROTEIN FECC-RELATED"/>
    <property type="match status" value="1"/>
</dbReference>
<feature type="transmembrane region" description="Helical" evidence="9">
    <location>
        <begin position="339"/>
        <end position="357"/>
    </location>
</feature>
<dbReference type="PANTHER" id="PTHR30472">
    <property type="entry name" value="FERRIC ENTEROBACTIN TRANSPORT SYSTEM PERMEASE PROTEIN"/>
    <property type="match status" value="1"/>
</dbReference>
<dbReference type="GO" id="GO:0005886">
    <property type="term" value="C:plasma membrane"/>
    <property type="evidence" value="ECO:0007669"/>
    <property type="project" value="UniProtKB-SubCell"/>
</dbReference>
<feature type="transmembrane region" description="Helical" evidence="9">
    <location>
        <begin position="223"/>
        <end position="244"/>
    </location>
</feature>
<dbReference type="AlphaFoldDB" id="A0AAV2WNF7"/>
<keyword evidence="3" id="KW-0813">Transport</keyword>
<dbReference type="InterPro" id="IPR000522">
    <property type="entry name" value="ABC_transptr_permease_BtuC"/>
</dbReference>
<dbReference type="SUPFAM" id="SSF81345">
    <property type="entry name" value="ABC transporter involved in vitamin B12 uptake, BtuC"/>
    <property type="match status" value="1"/>
</dbReference>
<feature type="transmembrane region" description="Helical" evidence="9">
    <location>
        <begin position="40"/>
        <end position="62"/>
    </location>
</feature>
<dbReference type="CDD" id="cd06550">
    <property type="entry name" value="TM_ABC_iron-siderophores_like"/>
    <property type="match status" value="1"/>
</dbReference>
<dbReference type="FunFam" id="1.10.3470.10:FF:000001">
    <property type="entry name" value="Vitamin B12 ABC transporter permease BtuC"/>
    <property type="match status" value="1"/>
</dbReference>
<evidence type="ECO:0000256" key="6">
    <source>
        <dbReference type="ARBA" id="ARBA00022989"/>
    </source>
</evidence>
<dbReference type="Proteomes" id="UP000028864">
    <property type="component" value="Unassembled WGS sequence"/>
</dbReference>
<feature type="region of interest" description="Disordered" evidence="8">
    <location>
        <begin position="1"/>
        <end position="32"/>
    </location>
</feature>
<feature type="transmembrane region" description="Helical" evidence="9">
    <location>
        <begin position="310"/>
        <end position="333"/>
    </location>
</feature>
<dbReference type="RefSeq" id="WP_234797773.1">
    <property type="nucleotide sequence ID" value="NZ_FMZG01000001.1"/>
</dbReference>
<evidence type="ECO:0000313" key="11">
    <source>
        <dbReference type="Proteomes" id="UP000028864"/>
    </source>
</evidence>
<dbReference type="Gene3D" id="1.10.3470.10">
    <property type="entry name" value="ABC transporter involved in vitamin B12 uptake, BtuC"/>
    <property type="match status" value="1"/>
</dbReference>
<evidence type="ECO:0000256" key="9">
    <source>
        <dbReference type="SAM" id="Phobius"/>
    </source>
</evidence>
<feature type="transmembrane region" description="Helical" evidence="9">
    <location>
        <begin position="123"/>
        <end position="143"/>
    </location>
</feature>
<evidence type="ECO:0000256" key="5">
    <source>
        <dbReference type="ARBA" id="ARBA00022692"/>
    </source>
</evidence>
<keyword evidence="4" id="KW-1003">Cell membrane</keyword>
<comment type="subcellular location">
    <subcellularLocation>
        <location evidence="1">Cell membrane</location>
        <topology evidence="1">Multi-pass membrane protein</topology>
    </subcellularLocation>
</comment>
<feature type="transmembrane region" description="Helical" evidence="9">
    <location>
        <begin position="270"/>
        <end position="298"/>
    </location>
</feature>
<accession>A0AAV2WNF7</accession>
<evidence type="ECO:0000256" key="2">
    <source>
        <dbReference type="ARBA" id="ARBA00007935"/>
    </source>
</evidence>